<dbReference type="PANTHER" id="PTHR24209">
    <property type="entry name" value="PROTEIN DA1-RELATED 2"/>
    <property type="match status" value="1"/>
</dbReference>
<accession>A0A142BCY3</accession>
<dbReference type="GO" id="GO:0043130">
    <property type="term" value="F:ubiquitin binding"/>
    <property type="evidence" value="ECO:0007669"/>
    <property type="project" value="TreeGrafter"/>
</dbReference>
<evidence type="ECO:0000259" key="1">
    <source>
        <dbReference type="Pfam" id="PF12315"/>
    </source>
</evidence>
<dbReference type="Pfam" id="PF12315">
    <property type="entry name" value="DA1-like"/>
    <property type="match status" value="1"/>
</dbReference>
<gene>
    <name evidence="2" type="ORF">EZMO1_2530</name>
</gene>
<reference evidence="2 3" key="1">
    <citation type="journal article" date="2016" name="Front. Microbiol.">
        <title>Genomic Insight into the Host-Endosymbiont Relationship of Endozoicomonas montiporae CL-33(T) with its Coral Host.</title>
        <authorList>
            <person name="Ding J.-Y."/>
            <person name="Shiu J.-H."/>
            <person name="Chen W.-M."/>
            <person name="Chiang Y.-R."/>
            <person name="Tang S.-L."/>
        </authorList>
    </citation>
    <scope>NUCLEOTIDE SEQUENCE [LARGE SCALE GENOMIC DNA]</scope>
    <source>
        <strain evidence="2 3">CL-33</strain>
    </source>
</reference>
<sequence length="266" mass="31059">MPWHLDCHRKKHRPLCDVCRKPLKTNYLVDFWGNAFCNTHTNYSNCSSCGRIVCKNLTDGGMLHPDGLLICNMCTLRGVDTQERAEDLLDEMRLALASVGLKLNQTQTPVALCDRDELREASRHNFHNERPILGLAQWTTTFSGGRITGRHFNHILIQNKLPEEHYRTIAIHELTHAWFFYNHYHELPLEVEEGMCVLMEYIWLKNQATKEAEYRRTLIEKSQDPIYGQGFQKARAALKLMPLKVLLRFLKEKNSFPTRLSAFFYH</sequence>
<protein>
    <recommendedName>
        <fullName evidence="1">Protein DA1-like domain-containing protein</fullName>
    </recommendedName>
</protein>
<organism evidence="2 3">
    <name type="scientific">Endozoicomonas montiporae CL-33</name>
    <dbReference type="NCBI Taxonomy" id="570277"/>
    <lineage>
        <taxon>Bacteria</taxon>
        <taxon>Pseudomonadati</taxon>
        <taxon>Pseudomonadota</taxon>
        <taxon>Gammaproteobacteria</taxon>
        <taxon>Oceanospirillales</taxon>
        <taxon>Endozoicomonadaceae</taxon>
        <taxon>Endozoicomonas</taxon>
    </lineage>
</organism>
<feature type="domain" description="Protein DA1-like" evidence="1">
    <location>
        <begin position="151"/>
        <end position="212"/>
    </location>
</feature>
<dbReference type="InterPro" id="IPR045218">
    <property type="entry name" value="DA1-like"/>
</dbReference>
<dbReference type="Proteomes" id="UP000071065">
    <property type="component" value="Chromosome"/>
</dbReference>
<evidence type="ECO:0000313" key="2">
    <source>
        <dbReference type="EMBL" id="AMO56609.1"/>
    </source>
</evidence>
<dbReference type="KEGG" id="emp:EZMO1_2530"/>
<dbReference type="PANTHER" id="PTHR24209:SF31">
    <property type="entry name" value="PROTEIN DA1-LIKE ISOFORM X1"/>
    <property type="match status" value="1"/>
</dbReference>
<dbReference type="EMBL" id="CP013251">
    <property type="protein sequence ID" value="AMO56609.1"/>
    <property type="molecule type" value="Genomic_DNA"/>
</dbReference>
<dbReference type="PATRIC" id="fig|570277.3.peg.2710"/>
<dbReference type="STRING" id="570277.EZMO1_2530"/>
<proteinExistence type="predicted"/>
<dbReference type="InterPro" id="IPR022087">
    <property type="entry name" value="DA1-like_dom"/>
</dbReference>
<dbReference type="AlphaFoldDB" id="A0A142BCY3"/>
<evidence type="ECO:0000313" key="3">
    <source>
        <dbReference type="Proteomes" id="UP000071065"/>
    </source>
</evidence>
<name>A0A142BCY3_9GAMM</name>